<dbReference type="EMBL" id="LJCO01000082">
    <property type="protein sequence ID" value="KPV42159.1"/>
    <property type="molecule type" value="Genomic_DNA"/>
</dbReference>
<dbReference type="InterPro" id="IPR001736">
    <property type="entry name" value="PLipase_D/transphosphatidylase"/>
</dbReference>
<feature type="domain" description="PLD phosphodiesterase" evidence="3">
    <location>
        <begin position="458"/>
        <end position="485"/>
    </location>
</feature>
<protein>
    <recommendedName>
        <fullName evidence="3">PLD phosphodiesterase domain-containing protein</fullName>
    </recommendedName>
</protein>
<dbReference type="AlphaFoldDB" id="A0A0P9CA45"/>
<dbReference type="PROSITE" id="PS50035">
    <property type="entry name" value="PLD"/>
    <property type="match status" value="2"/>
</dbReference>
<feature type="transmembrane region" description="Helical" evidence="2">
    <location>
        <begin position="6"/>
        <end position="25"/>
    </location>
</feature>
<dbReference type="RefSeq" id="WP_054970789.1">
    <property type="nucleotide sequence ID" value="NZ_LJCO01000082.1"/>
</dbReference>
<dbReference type="Gene3D" id="3.30.870.10">
    <property type="entry name" value="Endonuclease Chain A"/>
    <property type="match status" value="2"/>
</dbReference>
<organism evidence="4 5">
    <name type="scientific">Alicyclobacillus ferrooxydans</name>
    <dbReference type="NCBI Taxonomy" id="471514"/>
    <lineage>
        <taxon>Bacteria</taxon>
        <taxon>Bacillati</taxon>
        <taxon>Bacillota</taxon>
        <taxon>Bacilli</taxon>
        <taxon>Bacillales</taxon>
        <taxon>Alicyclobacillaceae</taxon>
        <taxon>Alicyclobacillus</taxon>
    </lineage>
</organism>
<dbReference type="SUPFAM" id="SSF56024">
    <property type="entry name" value="Phospholipase D/nuclease"/>
    <property type="match status" value="2"/>
</dbReference>
<dbReference type="OrthoDB" id="9762009at2"/>
<sequence length="544" mass="61670">MPSPIWAAIVVLSFAQWLGLLVVAVSGSKKPAETLTWVMICLVVPLLGVPLYFILTARVPKRLHLPWEHSSHQFSGVENSSEHDHGVELRQRNAWKMEAGLMGQLDIYQAESQQMHESLHMHTKRGSQTRRVIQFAIHHFSSRCIQAEIQTFHAGDKFYQAMLQDINRASYSIDVEFYIFRDDEVGRAIVQLLSEQARRGLKVRFLRDGLGSRKFPQSVVQQLQDSGVECRVFSPLRAPFLSRHLNHRDHCKIVIIDEKVGYTGGMNVGREYAGRDPKYGLWRDTSVRIASETRLPLLDLFEANFCVAEEECEHRSASGEKTRKGEDFKTAGSASVPSDMSMSSWAEEDNKILTKGKTNNARTLRGEVQFVQSGPDTKQNLRQLYFLCLTQAKHQVEIITPYFLPESDLIMALTTAVSRGVKVRLLLPEQVDHRIIGMACQTYFPALLDAGVEIYLYRPGVLHAKVMTVDCDVAIVGAANYDLRSFRLNYEVCLVQYGSAVTHHLRQQFEHDLVASRRLLENELRTSPIAKLKHRTARLAAPLC</sequence>
<dbReference type="STRING" id="471514.AN477_19145"/>
<dbReference type="PATRIC" id="fig|471514.4.peg.1516"/>
<dbReference type="Pfam" id="PF13091">
    <property type="entry name" value="PLDc_2"/>
    <property type="match status" value="2"/>
</dbReference>
<evidence type="ECO:0000259" key="3">
    <source>
        <dbReference type="PROSITE" id="PS50035"/>
    </source>
</evidence>
<dbReference type="SMART" id="SM00155">
    <property type="entry name" value="PLDc"/>
    <property type="match status" value="2"/>
</dbReference>
<evidence type="ECO:0000313" key="5">
    <source>
        <dbReference type="Proteomes" id="UP000050482"/>
    </source>
</evidence>
<evidence type="ECO:0000256" key="1">
    <source>
        <dbReference type="SAM" id="MobiDB-lite"/>
    </source>
</evidence>
<feature type="transmembrane region" description="Helical" evidence="2">
    <location>
        <begin position="37"/>
        <end position="55"/>
    </location>
</feature>
<name>A0A0P9CA45_9BACL</name>
<keyword evidence="5" id="KW-1185">Reference proteome</keyword>
<keyword evidence="2" id="KW-1133">Transmembrane helix</keyword>
<proteinExistence type="predicted"/>
<dbReference type="CDD" id="cd09110">
    <property type="entry name" value="PLDc_CLS_1"/>
    <property type="match status" value="1"/>
</dbReference>
<keyword evidence="2" id="KW-0472">Membrane</keyword>
<feature type="compositionally biased region" description="Basic and acidic residues" evidence="1">
    <location>
        <begin position="316"/>
        <end position="329"/>
    </location>
</feature>
<reference evidence="4 5" key="1">
    <citation type="submission" date="2015-09" db="EMBL/GenBank/DDBJ databases">
        <title>Draft genome sequence of Alicyclobacillus ferrooxydans DSM 22381.</title>
        <authorList>
            <person name="Hemp J."/>
        </authorList>
    </citation>
    <scope>NUCLEOTIDE SEQUENCE [LARGE SCALE GENOMIC DNA]</scope>
    <source>
        <strain evidence="4 5">TC-34</strain>
    </source>
</reference>
<dbReference type="PANTHER" id="PTHR21248:SF22">
    <property type="entry name" value="PHOSPHOLIPASE D"/>
    <property type="match status" value="1"/>
</dbReference>
<feature type="region of interest" description="Disordered" evidence="1">
    <location>
        <begin position="316"/>
        <end position="341"/>
    </location>
</feature>
<dbReference type="GO" id="GO:0032049">
    <property type="term" value="P:cardiolipin biosynthetic process"/>
    <property type="evidence" value="ECO:0007669"/>
    <property type="project" value="UniProtKB-ARBA"/>
</dbReference>
<dbReference type="GO" id="GO:0005886">
    <property type="term" value="C:plasma membrane"/>
    <property type="evidence" value="ECO:0007669"/>
    <property type="project" value="UniProtKB-SubCell"/>
</dbReference>
<keyword evidence="2" id="KW-0812">Transmembrane</keyword>
<evidence type="ECO:0000313" key="4">
    <source>
        <dbReference type="EMBL" id="KPV42159.1"/>
    </source>
</evidence>
<dbReference type="PANTHER" id="PTHR21248">
    <property type="entry name" value="CARDIOLIPIN SYNTHASE"/>
    <property type="match status" value="1"/>
</dbReference>
<dbReference type="Proteomes" id="UP000050482">
    <property type="component" value="Unassembled WGS sequence"/>
</dbReference>
<comment type="caution">
    <text evidence="4">The sequence shown here is derived from an EMBL/GenBank/DDBJ whole genome shotgun (WGS) entry which is preliminary data.</text>
</comment>
<accession>A0A0P9CA45</accession>
<gene>
    <name evidence="4" type="ORF">AN477_19145</name>
</gene>
<evidence type="ECO:0000256" key="2">
    <source>
        <dbReference type="SAM" id="Phobius"/>
    </source>
</evidence>
<dbReference type="CDD" id="cd09112">
    <property type="entry name" value="PLDc_CLS_2"/>
    <property type="match status" value="1"/>
</dbReference>
<dbReference type="GO" id="GO:0030572">
    <property type="term" value="F:phosphatidyltransferase activity"/>
    <property type="evidence" value="ECO:0007669"/>
    <property type="project" value="UniProtKB-ARBA"/>
</dbReference>
<dbReference type="InterPro" id="IPR025202">
    <property type="entry name" value="PLD-like_dom"/>
</dbReference>
<feature type="domain" description="PLD phosphodiesterase" evidence="3">
    <location>
        <begin position="245"/>
        <end position="272"/>
    </location>
</feature>